<name>A0A498KSP3_MALDO</name>
<dbReference type="EMBL" id="RDQH01000327">
    <property type="protein sequence ID" value="RXI08715.1"/>
    <property type="molecule type" value="Genomic_DNA"/>
</dbReference>
<gene>
    <name evidence="1" type="ORF">DVH24_022859</name>
</gene>
<comment type="caution">
    <text evidence="1">The sequence shown here is derived from an EMBL/GenBank/DDBJ whole genome shotgun (WGS) entry which is preliminary data.</text>
</comment>
<accession>A0A498KSP3</accession>
<dbReference type="AlphaFoldDB" id="A0A498KSP3"/>
<protein>
    <submittedName>
        <fullName evidence="1">Uncharacterized protein</fullName>
    </submittedName>
</protein>
<evidence type="ECO:0000313" key="1">
    <source>
        <dbReference type="EMBL" id="RXI08715.1"/>
    </source>
</evidence>
<evidence type="ECO:0000313" key="2">
    <source>
        <dbReference type="Proteomes" id="UP000290289"/>
    </source>
</evidence>
<dbReference type="Proteomes" id="UP000290289">
    <property type="component" value="Chromosome 1"/>
</dbReference>
<organism evidence="1 2">
    <name type="scientific">Malus domestica</name>
    <name type="common">Apple</name>
    <name type="synonym">Pyrus malus</name>
    <dbReference type="NCBI Taxonomy" id="3750"/>
    <lineage>
        <taxon>Eukaryota</taxon>
        <taxon>Viridiplantae</taxon>
        <taxon>Streptophyta</taxon>
        <taxon>Embryophyta</taxon>
        <taxon>Tracheophyta</taxon>
        <taxon>Spermatophyta</taxon>
        <taxon>Magnoliopsida</taxon>
        <taxon>eudicotyledons</taxon>
        <taxon>Gunneridae</taxon>
        <taxon>Pentapetalae</taxon>
        <taxon>rosids</taxon>
        <taxon>fabids</taxon>
        <taxon>Rosales</taxon>
        <taxon>Rosaceae</taxon>
        <taxon>Amygdaloideae</taxon>
        <taxon>Maleae</taxon>
        <taxon>Malus</taxon>
    </lineage>
</organism>
<sequence>MVMSSSILDCSTSAVTSSLSPPTISSTPFCTSESESILASSIALSGSTEFRTVNCGYGSLETGSIDVANRFCEQEMLVVPNFPLFAQPEIYFLDQNHYRPKELGGGIRATIQVVVAKARAKVNTAQMPKLAPQFVARKYGGTVGYPTLAKCYLSNQSVNYL</sequence>
<reference evidence="1 2" key="1">
    <citation type="submission" date="2018-10" db="EMBL/GenBank/DDBJ databases">
        <title>A high-quality apple genome assembly.</title>
        <authorList>
            <person name="Hu J."/>
        </authorList>
    </citation>
    <scope>NUCLEOTIDE SEQUENCE [LARGE SCALE GENOMIC DNA]</scope>
    <source>
        <strain evidence="2">cv. HFTH1</strain>
        <tissue evidence="1">Young leaf</tissue>
    </source>
</reference>
<keyword evidence="2" id="KW-1185">Reference proteome</keyword>
<proteinExistence type="predicted"/>